<feature type="transmembrane region" description="Helical" evidence="2">
    <location>
        <begin position="181"/>
        <end position="201"/>
    </location>
</feature>
<organism evidence="4 5">
    <name type="scientific">Diplocarpon coronariae</name>
    <dbReference type="NCBI Taxonomy" id="2795749"/>
    <lineage>
        <taxon>Eukaryota</taxon>
        <taxon>Fungi</taxon>
        <taxon>Dikarya</taxon>
        <taxon>Ascomycota</taxon>
        <taxon>Pezizomycotina</taxon>
        <taxon>Leotiomycetes</taxon>
        <taxon>Helotiales</taxon>
        <taxon>Drepanopezizaceae</taxon>
        <taxon>Diplocarpon</taxon>
    </lineage>
</organism>
<dbReference type="EMBL" id="MZNU01000176">
    <property type="protein sequence ID" value="OWP03598.1"/>
    <property type="molecule type" value="Genomic_DNA"/>
</dbReference>
<evidence type="ECO:0000256" key="1">
    <source>
        <dbReference type="SAM" id="MobiDB-lite"/>
    </source>
</evidence>
<sequence>MKSTILILLTFLASVFAQTITHITQLSIYTDLPLCLGTAVDLVYEDLRTSACPQTNPSSAASCLCLKTVNSQAISMSMSIYAMIMCAGSSGTSEGQENLSSGLAVFSEYCTEALGNGMQVTSTQETQIPAQTGAGRTTNTPIATSISTTNQNNSPASSPASLSSVSSSSSTSTGLSLAEKIAIGVSIPATLAAVIGAYFAWKQHTREKKKAQLAAHFVPGPLRYPAPRPTGQLTSQ</sequence>
<evidence type="ECO:0008006" key="6">
    <source>
        <dbReference type="Google" id="ProtNLM"/>
    </source>
</evidence>
<feature type="signal peptide" evidence="3">
    <location>
        <begin position="1"/>
        <end position="17"/>
    </location>
</feature>
<comment type="caution">
    <text evidence="4">The sequence shown here is derived from an EMBL/GenBank/DDBJ whole genome shotgun (WGS) entry which is preliminary data.</text>
</comment>
<protein>
    <recommendedName>
        <fullName evidence="6">Extracellular membrane protein CFEM domain-containing protein</fullName>
    </recommendedName>
</protein>
<feature type="region of interest" description="Disordered" evidence="1">
    <location>
        <begin position="121"/>
        <end position="165"/>
    </location>
</feature>
<reference evidence="4 5" key="1">
    <citation type="submission" date="2017-04" db="EMBL/GenBank/DDBJ databases">
        <title>Draft genome sequence of Marssonina coronaria NL1: causal agent of apple blotch.</title>
        <authorList>
            <person name="Cheng Q."/>
        </authorList>
    </citation>
    <scope>NUCLEOTIDE SEQUENCE [LARGE SCALE GENOMIC DNA]</scope>
    <source>
        <strain evidence="4 5">NL1</strain>
    </source>
</reference>
<dbReference type="STRING" id="503106.A0A218Z6H6"/>
<keyword evidence="2" id="KW-0472">Membrane</keyword>
<keyword evidence="3" id="KW-0732">Signal</keyword>
<dbReference type="OrthoDB" id="3550016at2759"/>
<evidence type="ECO:0000256" key="2">
    <source>
        <dbReference type="SAM" id="Phobius"/>
    </source>
</evidence>
<feature type="chain" id="PRO_5012962485" description="Extracellular membrane protein CFEM domain-containing protein" evidence="3">
    <location>
        <begin position="18"/>
        <end position="236"/>
    </location>
</feature>
<dbReference type="InParanoid" id="A0A218Z6H6"/>
<dbReference type="Proteomes" id="UP000242519">
    <property type="component" value="Unassembled WGS sequence"/>
</dbReference>
<evidence type="ECO:0000256" key="3">
    <source>
        <dbReference type="SAM" id="SignalP"/>
    </source>
</evidence>
<keyword evidence="2" id="KW-0812">Transmembrane</keyword>
<feature type="compositionally biased region" description="Low complexity" evidence="1">
    <location>
        <begin position="147"/>
        <end position="165"/>
    </location>
</feature>
<proteinExistence type="predicted"/>
<keyword evidence="2" id="KW-1133">Transmembrane helix</keyword>
<feature type="compositionally biased region" description="Polar residues" evidence="1">
    <location>
        <begin position="121"/>
        <end position="146"/>
    </location>
</feature>
<keyword evidence="5" id="KW-1185">Reference proteome</keyword>
<gene>
    <name evidence="4" type="ORF">B2J93_7616</name>
</gene>
<dbReference type="AlphaFoldDB" id="A0A218Z6H6"/>
<accession>A0A218Z6H6</accession>
<name>A0A218Z6H6_9HELO</name>
<evidence type="ECO:0000313" key="5">
    <source>
        <dbReference type="Proteomes" id="UP000242519"/>
    </source>
</evidence>
<evidence type="ECO:0000313" key="4">
    <source>
        <dbReference type="EMBL" id="OWP03598.1"/>
    </source>
</evidence>